<keyword evidence="2" id="KW-1133">Transmembrane helix</keyword>
<dbReference type="EMBL" id="LDAU01000142">
    <property type="protein sequence ID" value="KRX03188.1"/>
    <property type="molecule type" value="Genomic_DNA"/>
</dbReference>
<keyword evidence="2" id="KW-0472">Membrane</keyword>
<gene>
    <name evidence="4" type="ORF">PPERSA_07016</name>
</gene>
<comment type="caution">
    <text evidence="4">The sequence shown here is derived from an EMBL/GenBank/DDBJ whole genome shotgun (WGS) entry which is preliminary data.</text>
</comment>
<dbReference type="OMA" id="CYQNDVL"/>
<name>A0A0V0QLV3_PSEPJ</name>
<protein>
    <submittedName>
        <fullName evidence="4">Uncharacterized protein</fullName>
    </submittedName>
</protein>
<feature type="region of interest" description="Disordered" evidence="1">
    <location>
        <begin position="302"/>
        <end position="324"/>
    </location>
</feature>
<feature type="chain" id="PRO_5006867497" evidence="3">
    <location>
        <begin position="28"/>
        <end position="324"/>
    </location>
</feature>
<organism evidence="4 5">
    <name type="scientific">Pseudocohnilembus persalinus</name>
    <name type="common">Ciliate</name>
    <dbReference type="NCBI Taxonomy" id="266149"/>
    <lineage>
        <taxon>Eukaryota</taxon>
        <taxon>Sar</taxon>
        <taxon>Alveolata</taxon>
        <taxon>Ciliophora</taxon>
        <taxon>Intramacronucleata</taxon>
        <taxon>Oligohymenophorea</taxon>
        <taxon>Scuticociliatia</taxon>
        <taxon>Philasterida</taxon>
        <taxon>Pseudocohnilembidae</taxon>
        <taxon>Pseudocohnilembus</taxon>
    </lineage>
</organism>
<dbReference type="PANTHER" id="PTHR37390:SF1">
    <property type="entry name" value="FOLATE-BINDING PROTEIN 1"/>
    <property type="match status" value="1"/>
</dbReference>
<accession>A0A0V0QLV3</accession>
<evidence type="ECO:0000313" key="4">
    <source>
        <dbReference type="EMBL" id="KRX03188.1"/>
    </source>
</evidence>
<dbReference type="AlphaFoldDB" id="A0A0V0QLV3"/>
<reference evidence="4 5" key="1">
    <citation type="journal article" date="2015" name="Sci. Rep.">
        <title>Genome of the facultative scuticociliatosis pathogen Pseudocohnilembus persalinus provides insight into its virulence through horizontal gene transfer.</title>
        <authorList>
            <person name="Xiong J."/>
            <person name="Wang G."/>
            <person name="Cheng J."/>
            <person name="Tian M."/>
            <person name="Pan X."/>
            <person name="Warren A."/>
            <person name="Jiang C."/>
            <person name="Yuan D."/>
            <person name="Miao W."/>
        </authorList>
    </citation>
    <scope>NUCLEOTIDE SEQUENCE [LARGE SCALE GENOMIC DNA]</scope>
    <source>
        <strain evidence="4">36N120E</strain>
    </source>
</reference>
<feature type="signal peptide" evidence="3">
    <location>
        <begin position="1"/>
        <end position="27"/>
    </location>
</feature>
<dbReference type="InterPro" id="IPR053305">
    <property type="entry name" value="Folate-binding_rcpt-like"/>
</dbReference>
<dbReference type="Proteomes" id="UP000054937">
    <property type="component" value="Unassembled WGS sequence"/>
</dbReference>
<proteinExistence type="predicted"/>
<feature type="compositionally biased region" description="Low complexity" evidence="1">
    <location>
        <begin position="302"/>
        <end position="312"/>
    </location>
</feature>
<dbReference type="OrthoDB" id="342101at2759"/>
<keyword evidence="3" id="KW-0732">Signal</keyword>
<sequence>MFQSECSIYKKFFVISLIFFIIFGTQAKENKVQNIKQEISKHTESFQCKGSSPFFNIKYGQQNPKQLKNQIFCNEVSQRTCCNNQNFEALKQAWYMFNYNLNEVSSQCQIQFNEIICSECDADIGTQLRKGICQNICDNFYNNCVNDLFKMEENRVKYCNQNDMICSPLKSIFTDSTSFCDNIGFKVNQNSDYQVWMEDLKEKQSQESIQPVCWDGKPSQKYFYPATEIQEKQSSSWGGSEQGQQGQQSKKIFQGLNNERLMLYGSFIFIILSILVGFCLYCRFLRESSLKKEQEVQKLLNKNKVSSNNNKNTQAFKGRSVKLE</sequence>
<evidence type="ECO:0000256" key="3">
    <source>
        <dbReference type="SAM" id="SignalP"/>
    </source>
</evidence>
<evidence type="ECO:0000256" key="2">
    <source>
        <dbReference type="SAM" id="Phobius"/>
    </source>
</evidence>
<dbReference type="InParanoid" id="A0A0V0QLV3"/>
<dbReference type="PANTHER" id="PTHR37390">
    <property type="entry name" value="OS02G0592500 PROTEIN"/>
    <property type="match status" value="1"/>
</dbReference>
<feature type="transmembrane region" description="Helical" evidence="2">
    <location>
        <begin position="261"/>
        <end position="282"/>
    </location>
</feature>
<keyword evidence="5" id="KW-1185">Reference proteome</keyword>
<evidence type="ECO:0000256" key="1">
    <source>
        <dbReference type="SAM" id="MobiDB-lite"/>
    </source>
</evidence>
<keyword evidence="2" id="KW-0812">Transmembrane</keyword>
<evidence type="ECO:0000313" key="5">
    <source>
        <dbReference type="Proteomes" id="UP000054937"/>
    </source>
</evidence>